<keyword evidence="4" id="KW-1185">Reference proteome</keyword>
<dbReference type="OrthoDB" id="5960247at2759"/>
<accession>A0A5B7GWE9</accession>
<feature type="compositionally biased region" description="Pro residues" evidence="1">
    <location>
        <begin position="66"/>
        <end position="78"/>
    </location>
</feature>
<proteinExistence type="predicted"/>
<dbReference type="Proteomes" id="UP000324222">
    <property type="component" value="Unassembled WGS sequence"/>
</dbReference>
<protein>
    <submittedName>
        <fullName evidence="3">Uncharacterized protein</fullName>
    </submittedName>
</protein>
<evidence type="ECO:0000256" key="1">
    <source>
        <dbReference type="SAM" id="MobiDB-lite"/>
    </source>
</evidence>
<dbReference type="AlphaFoldDB" id="A0A5B7GWE9"/>
<name>A0A5B7GWE9_PORTR</name>
<evidence type="ECO:0000256" key="2">
    <source>
        <dbReference type="SAM" id="SignalP"/>
    </source>
</evidence>
<keyword evidence="2" id="KW-0732">Signal</keyword>
<evidence type="ECO:0000313" key="4">
    <source>
        <dbReference type="Proteomes" id="UP000324222"/>
    </source>
</evidence>
<feature type="compositionally biased region" description="Low complexity" evidence="1">
    <location>
        <begin position="30"/>
        <end position="42"/>
    </location>
</feature>
<gene>
    <name evidence="3" type="ORF">E2C01_058760</name>
</gene>
<reference evidence="3 4" key="1">
    <citation type="submission" date="2019-05" db="EMBL/GenBank/DDBJ databases">
        <title>Another draft genome of Portunus trituberculatus and its Hox gene families provides insights of decapod evolution.</title>
        <authorList>
            <person name="Jeong J.-H."/>
            <person name="Song I."/>
            <person name="Kim S."/>
            <person name="Choi T."/>
            <person name="Kim D."/>
            <person name="Ryu S."/>
            <person name="Kim W."/>
        </authorList>
    </citation>
    <scope>NUCLEOTIDE SEQUENCE [LARGE SCALE GENOMIC DNA]</scope>
    <source>
        <tissue evidence="3">Muscle</tissue>
    </source>
</reference>
<organism evidence="3 4">
    <name type="scientific">Portunus trituberculatus</name>
    <name type="common">Swimming crab</name>
    <name type="synonym">Neptunus trituberculatus</name>
    <dbReference type="NCBI Taxonomy" id="210409"/>
    <lineage>
        <taxon>Eukaryota</taxon>
        <taxon>Metazoa</taxon>
        <taxon>Ecdysozoa</taxon>
        <taxon>Arthropoda</taxon>
        <taxon>Crustacea</taxon>
        <taxon>Multicrustacea</taxon>
        <taxon>Malacostraca</taxon>
        <taxon>Eumalacostraca</taxon>
        <taxon>Eucarida</taxon>
        <taxon>Decapoda</taxon>
        <taxon>Pleocyemata</taxon>
        <taxon>Brachyura</taxon>
        <taxon>Eubrachyura</taxon>
        <taxon>Portunoidea</taxon>
        <taxon>Portunidae</taxon>
        <taxon>Portuninae</taxon>
        <taxon>Portunus</taxon>
    </lineage>
</organism>
<evidence type="ECO:0000313" key="3">
    <source>
        <dbReference type="EMBL" id="MPC64641.1"/>
    </source>
</evidence>
<dbReference type="EMBL" id="VSRR010022358">
    <property type="protein sequence ID" value="MPC64641.1"/>
    <property type="molecule type" value="Genomic_DNA"/>
</dbReference>
<feature type="signal peptide" evidence="2">
    <location>
        <begin position="1"/>
        <end position="27"/>
    </location>
</feature>
<feature type="region of interest" description="Disordered" evidence="1">
    <location>
        <begin position="30"/>
        <end position="115"/>
    </location>
</feature>
<comment type="caution">
    <text evidence="3">The sequence shown here is derived from an EMBL/GenBank/DDBJ whole genome shotgun (WGS) entry which is preliminary data.</text>
</comment>
<feature type="chain" id="PRO_5022683726" evidence="2">
    <location>
        <begin position="28"/>
        <end position="256"/>
    </location>
</feature>
<sequence>MCPGWWAGRGCLLGVLLLLAGGAPAPAALSTTPGAPGASPYPSHHPPRHRHHLEGEASWVPRAHRPPPPASEAAPPPLDRQVLPPLVAGPTDPPGITAPDPSMMARQPRSTPSNITRNFSHHHKLRHQLYSENSNSFLKLATDGTVSFIENNTDPHRLILVINTRTIPVAGCDSLGPPRGAAGLPVRCRWAKRRHWWYRQPFHRVALSATLATLHPTEPLPCPLTPGPAPALRCLLMYGSVVPFKTAARGGARSNL</sequence>